<proteinExistence type="inferred from homology"/>
<dbReference type="InterPro" id="IPR048466">
    <property type="entry name" value="DNA_pol3_delta-like_C"/>
</dbReference>
<organism evidence="11 12">
    <name type="scientific">Candidatus Brocadia carolinensis</name>
    <dbReference type="NCBI Taxonomy" id="1004156"/>
    <lineage>
        <taxon>Bacteria</taxon>
        <taxon>Pseudomonadati</taxon>
        <taxon>Planctomycetota</taxon>
        <taxon>Candidatus Brocadiia</taxon>
        <taxon>Candidatus Brocadiales</taxon>
        <taxon>Candidatus Brocadiaceae</taxon>
        <taxon>Candidatus Brocadia</taxon>
    </lineage>
</organism>
<evidence type="ECO:0000256" key="2">
    <source>
        <dbReference type="ARBA" id="ARBA00017703"/>
    </source>
</evidence>
<evidence type="ECO:0000256" key="4">
    <source>
        <dbReference type="ARBA" id="ARBA00022695"/>
    </source>
</evidence>
<dbReference type="Pfam" id="PF06144">
    <property type="entry name" value="DNA_pol3_delta"/>
    <property type="match status" value="1"/>
</dbReference>
<comment type="similarity">
    <text evidence="7">Belongs to the DNA polymerase HolA subunit family.</text>
</comment>
<evidence type="ECO:0000256" key="3">
    <source>
        <dbReference type="ARBA" id="ARBA00022679"/>
    </source>
</evidence>
<dbReference type="AlphaFoldDB" id="A0A1V4AXR3"/>
<dbReference type="NCBIfam" id="TIGR01128">
    <property type="entry name" value="holA"/>
    <property type="match status" value="1"/>
</dbReference>
<dbReference type="InterPro" id="IPR010372">
    <property type="entry name" value="DNA_pol3_delta_N"/>
</dbReference>
<evidence type="ECO:0000259" key="10">
    <source>
        <dbReference type="Pfam" id="PF21694"/>
    </source>
</evidence>
<dbReference type="EC" id="2.7.7.7" evidence="1"/>
<comment type="catalytic activity">
    <reaction evidence="8">
        <text>DNA(n) + a 2'-deoxyribonucleoside 5'-triphosphate = DNA(n+1) + diphosphate</text>
        <dbReference type="Rhea" id="RHEA:22508"/>
        <dbReference type="Rhea" id="RHEA-COMP:17339"/>
        <dbReference type="Rhea" id="RHEA-COMP:17340"/>
        <dbReference type="ChEBI" id="CHEBI:33019"/>
        <dbReference type="ChEBI" id="CHEBI:61560"/>
        <dbReference type="ChEBI" id="CHEBI:173112"/>
        <dbReference type="EC" id="2.7.7.7"/>
    </reaction>
</comment>
<evidence type="ECO:0000313" key="11">
    <source>
        <dbReference type="EMBL" id="OOP57912.1"/>
    </source>
</evidence>
<feature type="domain" description="DNA polymerase III delta subunit-like C-terminal" evidence="10">
    <location>
        <begin position="209"/>
        <end position="327"/>
    </location>
</feature>
<dbReference type="GO" id="GO:0003887">
    <property type="term" value="F:DNA-directed DNA polymerase activity"/>
    <property type="evidence" value="ECO:0007669"/>
    <property type="project" value="UniProtKB-KW"/>
</dbReference>
<dbReference type="PANTHER" id="PTHR34388:SF1">
    <property type="entry name" value="DNA POLYMERASE III SUBUNIT DELTA"/>
    <property type="match status" value="1"/>
</dbReference>
<evidence type="ECO:0000256" key="5">
    <source>
        <dbReference type="ARBA" id="ARBA00022705"/>
    </source>
</evidence>
<sequence>MDIYQFKTLMNKGKGSPVFVFYGDESFFIHEALSTVKTHVLKDNDPALALVEFNGDEISGGMLFDELRTVPFFPGVNKLVLVDEADDFVEKNRGILEKYLQAPAKRAHLVLICNKWDKRTKVATLVEKVGISLECKKLKEHSLPNWVQSHVRQYKKEITALATQKLVEDVGSNLAILDKHLEKLSIYLDEKTTIDERDVDALVGVDRDRTVFELTEAVAQRNVTLAMKVLIQMLSHGEDSARIISLLAWQIKRLWRAKQLLQQGENEQKVAAELQIVPFFAKRFFEQVKRYSEEDLAKNHELLLETDLKSKTGSLSTQLLLELLVYRLCA</sequence>
<feature type="domain" description="DNA polymerase III delta N-terminal" evidence="9">
    <location>
        <begin position="20"/>
        <end position="136"/>
    </location>
</feature>
<evidence type="ECO:0000256" key="8">
    <source>
        <dbReference type="ARBA" id="ARBA00049244"/>
    </source>
</evidence>
<dbReference type="InterPro" id="IPR008921">
    <property type="entry name" value="DNA_pol3_clamp-load_cplx_C"/>
</dbReference>
<gene>
    <name evidence="11" type="ORF">AYP45_00930</name>
</gene>
<evidence type="ECO:0000259" key="9">
    <source>
        <dbReference type="Pfam" id="PF06144"/>
    </source>
</evidence>
<evidence type="ECO:0000256" key="1">
    <source>
        <dbReference type="ARBA" id="ARBA00012417"/>
    </source>
</evidence>
<dbReference type="InterPro" id="IPR027417">
    <property type="entry name" value="P-loop_NTPase"/>
</dbReference>
<dbReference type="PANTHER" id="PTHR34388">
    <property type="entry name" value="DNA POLYMERASE III SUBUNIT DELTA"/>
    <property type="match status" value="1"/>
</dbReference>
<evidence type="ECO:0000313" key="12">
    <source>
        <dbReference type="Proteomes" id="UP000189681"/>
    </source>
</evidence>
<dbReference type="GO" id="GO:0009360">
    <property type="term" value="C:DNA polymerase III complex"/>
    <property type="evidence" value="ECO:0007669"/>
    <property type="project" value="InterPro"/>
</dbReference>
<dbReference type="Pfam" id="PF21694">
    <property type="entry name" value="DNA_pol3_delta_C"/>
    <property type="match status" value="1"/>
</dbReference>
<evidence type="ECO:0000256" key="6">
    <source>
        <dbReference type="ARBA" id="ARBA00022932"/>
    </source>
</evidence>
<dbReference type="STRING" id="1004156.AYP45_00930"/>
<name>A0A1V4AXR3_9BACT</name>
<keyword evidence="6" id="KW-0239">DNA-directed DNA polymerase</keyword>
<keyword evidence="5" id="KW-0235">DNA replication</keyword>
<dbReference type="Gene3D" id="1.20.272.10">
    <property type="match status" value="1"/>
</dbReference>
<evidence type="ECO:0000256" key="7">
    <source>
        <dbReference type="ARBA" id="ARBA00034754"/>
    </source>
</evidence>
<dbReference type="SUPFAM" id="SSF52540">
    <property type="entry name" value="P-loop containing nucleoside triphosphate hydrolases"/>
    <property type="match status" value="1"/>
</dbReference>
<keyword evidence="4" id="KW-0548">Nucleotidyltransferase</keyword>
<dbReference type="GO" id="GO:0006261">
    <property type="term" value="P:DNA-templated DNA replication"/>
    <property type="evidence" value="ECO:0007669"/>
    <property type="project" value="TreeGrafter"/>
</dbReference>
<dbReference type="InterPro" id="IPR005790">
    <property type="entry name" value="DNA_polIII_delta"/>
</dbReference>
<dbReference type="SUPFAM" id="SSF48019">
    <property type="entry name" value="post-AAA+ oligomerization domain-like"/>
    <property type="match status" value="1"/>
</dbReference>
<dbReference type="Gene3D" id="1.10.8.60">
    <property type="match status" value="1"/>
</dbReference>
<keyword evidence="3" id="KW-0808">Transferase</keyword>
<dbReference type="Proteomes" id="UP000189681">
    <property type="component" value="Unassembled WGS sequence"/>
</dbReference>
<comment type="caution">
    <text evidence="11">The sequence shown here is derived from an EMBL/GenBank/DDBJ whole genome shotgun (WGS) entry which is preliminary data.</text>
</comment>
<reference evidence="11 12" key="1">
    <citation type="journal article" date="2017" name="Water Res.">
        <title>Discovery and metagenomic analysis of an anammox bacterial enrichment related to Candidatus "Brocadia caroliniensis" in a full-scale glycerol-fed nitritation-denitritation separate centrate treatment process.</title>
        <authorList>
            <person name="Park H."/>
            <person name="Brotto A.C."/>
            <person name="van Loosdrecht M.C."/>
            <person name="Chandran K."/>
        </authorList>
    </citation>
    <scope>NUCLEOTIDE SEQUENCE [LARGE SCALE GENOMIC DNA]</scope>
    <source>
        <strain evidence="11">26THWARD</strain>
    </source>
</reference>
<accession>A0A1V4AXR3</accession>
<dbReference type="GO" id="GO:0003677">
    <property type="term" value="F:DNA binding"/>
    <property type="evidence" value="ECO:0007669"/>
    <property type="project" value="InterPro"/>
</dbReference>
<protein>
    <recommendedName>
        <fullName evidence="2">DNA polymerase III subunit delta</fullName>
        <ecNumber evidence="1">2.7.7.7</ecNumber>
    </recommendedName>
</protein>
<dbReference type="Gene3D" id="3.40.50.300">
    <property type="entry name" value="P-loop containing nucleotide triphosphate hydrolases"/>
    <property type="match status" value="1"/>
</dbReference>
<dbReference type="EMBL" id="AYTS01000008">
    <property type="protein sequence ID" value="OOP57912.1"/>
    <property type="molecule type" value="Genomic_DNA"/>
</dbReference>